<keyword evidence="5 7" id="KW-0460">Magnesium</keyword>
<dbReference type="EMBL" id="JBHRZO010000053">
    <property type="protein sequence ID" value="MFC3848433.1"/>
    <property type="molecule type" value="Genomic_DNA"/>
</dbReference>
<dbReference type="InterPro" id="IPR006273">
    <property type="entry name" value="Orotate_PRibTrfase_bac"/>
</dbReference>
<keyword evidence="4 7" id="KW-0808">Transferase</keyword>
<dbReference type="GO" id="GO:0004588">
    <property type="term" value="F:orotate phosphoribosyltransferase activity"/>
    <property type="evidence" value="ECO:0007669"/>
    <property type="project" value="UniProtKB-EC"/>
</dbReference>
<comment type="similarity">
    <text evidence="7">Belongs to the purine/pyrimidine phosphoribosyltransferase family. PyrE subfamily.</text>
</comment>
<evidence type="ECO:0000259" key="8">
    <source>
        <dbReference type="Pfam" id="PF00156"/>
    </source>
</evidence>
<evidence type="ECO:0000256" key="5">
    <source>
        <dbReference type="ARBA" id="ARBA00022842"/>
    </source>
</evidence>
<gene>
    <name evidence="7 9" type="primary">pyrE</name>
    <name evidence="9" type="ORF">ACFOPX_07920</name>
</gene>
<keyword evidence="6 7" id="KW-0665">Pyrimidine biosynthesis</keyword>
<protein>
    <recommendedName>
        <fullName evidence="2 7">Orotate phosphoribosyltransferase</fullName>
        <shortName evidence="7">OPRT</shortName>
        <shortName evidence="7">OPRTase</shortName>
        <ecNumber evidence="2 7">2.4.2.10</ecNumber>
    </recommendedName>
</protein>
<accession>A0ABV7ZIN2</accession>
<name>A0ABV7ZIN2_9HELI</name>
<comment type="subunit">
    <text evidence="7">Homodimer.</text>
</comment>
<dbReference type="CDD" id="cd06223">
    <property type="entry name" value="PRTases_typeI"/>
    <property type="match status" value="1"/>
</dbReference>
<keyword evidence="3 7" id="KW-0328">Glycosyltransferase</keyword>
<evidence type="ECO:0000256" key="7">
    <source>
        <dbReference type="HAMAP-Rule" id="MF_01208"/>
    </source>
</evidence>
<dbReference type="InterPro" id="IPR000836">
    <property type="entry name" value="PRTase_dom"/>
</dbReference>
<dbReference type="InterPro" id="IPR029057">
    <property type="entry name" value="PRTase-like"/>
</dbReference>
<reference evidence="10" key="1">
    <citation type="journal article" date="2019" name="Int. J. Syst. Evol. Microbiol.">
        <title>The Global Catalogue of Microorganisms (GCM) 10K type strain sequencing project: providing services to taxonomists for standard genome sequencing and annotation.</title>
        <authorList>
            <consortium name="The Broad Institute Genomics Platform"/>
            <consortium name="The Broad Institute Genome Sequencing Center for Infectious Disease"/>
            <person name="Wu L."/>
            <person name="Ma J."/>
        </authorList>
    </citation>
    <scope>NUCLEOTIDE SEQUENCE [LARGE SCALE GENOMIC DNA]</scope>
    <source>
        <strain evidence="10">CCUG 53816</strain>
    </source>
</reference>
<dbReference type="NCBIfam" id="TIGR01367">
    <property type="entry name" value="pyrE_Therm"/>
    <property type="match status" value="1"/>
</dbReference>
<dbReference type="PANTHER" id="PTHR19278:SF9">
    <property type="entry name" value="URIDINE 5'-MONOPHOSPHATE SYNTHASE"/>
    <property type="match status" value="1"/>
</dbReference>
<evidence type="ECO:0000256" key="3">
    <source>
        <dbReference type="ARBA" id="ARBA00022676"/>
    </source>
</evidence>
<dbReference type="Pfam" id="PF00156">
    <property type="entry name" value="Pribosyltran"/>
    <property type="match status" value="1"/>
</dbReference>
<feature type="binding site" evidence="7">
    <location>
        <position position="145"/>
    </location>
    <ligand>
        <name>orotate</name>
        <dbReference type="ChEBI" id="CHEBI:30839"/>
    </ligand>
</feature>
<comment type="pathway">
    <text evidence="1 7">Pyrimidine metabolism; UMP biosynthesis via de novo pathway; UMP from orotate: step 1/2.</text>
</comment>
<dbReference type="EC" id="2.4.2.10" evidence="2 7"/>
<evidence type="ECO:0000256" key="4">
    <source>
        <dbReference type="ARBA" id="ARBA00022679"/>
    </source>
</evidence>
<dbReference type="InterPro" id="IPR023031">
    <property type="entry name" value="OPRT"/>
</dbReference>
<comment type="catalytic activity">
    <reaction evidence="7">
        <text>orotidine 5'-phosphate + diphosphate = orotate + 5-phospho-alpha-D-ribose 1-diphosphate</text>
        <dbReference type="Rhea" id="RHEA:10380"/>
        <dbReference type="ChEBI" id="CHEBI:30839"/>
        <dbReference type="ChEBI" id="CHEBI:33019"/>
        <dbReference type="ChEBI" id="CHEBI:57538"/>
        <dbReference type="ChEBI" id="CHEBI:58017"/>
        <dbReference type="EC" id="2.4.2.10"/>
    </reaction>
</comment>
<comment type="function">
    <text evidence="7">Catalyzes the transfer of a ribosyl phosphate group from 5-phosphoribose 1-diphosphate to orotate, leading to the formation of orotidine monophosphate (OMP).</text>
</comment>
<evidence type="ECO:0000256" key="6">
    <source>
        <dbReference type="ARBA" id="ARBA00022975"/>
    </source>
</evidence>
<proteinExistence type="inferred from homology"/>
<feature type="domain" description="Phosphoribosyltransferase" evidence="8">
    <location>
        <begin position="35"/>
        <end position="146"/>
    </location>
</feature>
<comment type="caution">
    <text evidence="9">The sequence shown here is derived from an EMBL/GenBank/DDBJ whole genome shotgun (WGS) entry which is preliminary data.</text>
</comment>
<dbReference type="SUPFAM" id="SSF53271">
    <property type="entry name" value="PRTase-like"/>
    <property type="match status" value="1"/>
</dbReference>
<dbReference type="PANTHER" id="PTHR19278">
    <property type="entry name" value="OROTATE PHOSPHORIBOSYLTRANSFERASE"/>
    <property type="match status" value="1"/>
</dbReference>
<feature type="binding site" evidence="7">
    <location>
        <position position="117"/>
    </location>
    <ligand>
        <name>orotate</name>
        <dbReference type="ChEBI" id="CHEBI:30839"/>
    </ligand>
</feature>
<comment type="caution">
    <text evidence="7">Lacks conserved residue(s) required for the propagation of feature annotation.</text>
</comment>
<evidence type="ECO:0000313" key="9">
    <source>
        <dbReference type="EMBL" id="MFC3848433.1"/>
    </source>
</evidence>
<keyword evidence="10" id="KW-1185">Reference proteome</keyword>
<dbReference type="RefSeq" id="WP_104751790.1">
    <property type="nucleotide sequence ID" value="NZ_FZMF01000007.1"/>
</dbReference>
<dbReference type="Gene3D" id="3.40.50.2020">
    <property type="match status" value="1"/>
</dbReference>
<sequence>MDILRIYQDCGALLEGHFLLSSGNHSNFYLQSAKVLEEPKLAAQLAQALAQEIMGAGVRVDGVCSPALGGILAGYELARALNTRFIFTERVNGVMTLRRGFEVSPQEKILICEDIITTGGSALEAAHCVQALGAQVIAFASLANRGFCARANAPAPTNTGHACKLPTDVPFFSLADFNFAMYKPTHCPLCATSAPVKPGSRGNEK</sequence>
<evidence type="ECO:0000256" key="2">
    <source>
        <dbReference type="ARBA" id="ARBA00011971"/>
    </source>
</evidence>
<evidence type="ECO:0000313" key="10">
    <source>
        <dbReference type="Proteomes" id="UP001595783"/>
    </source>
</evidence>
<organism evidence="9 10">
    <name type="scientific">Helicobacter baculiformis</name>
    <dbReference type="NCBI Taxonomy" id="427351"/>
    <lineage>
        <taxon>Bacteria</taxon>
        <taxon>Pseudomonadati</taxon>
        <taxon>Campylobacterota</taxon>
        <taxon>Epsilonproteobacteria</taxon>
        <taxon>Campylobacterales</taxon>
        <taxon>Helicobacteraceae</taxon>
        <taxon>Helicobacter</taxon>
    </lineage>
</organism>
<evidence type="ECO:0000256" key="1">
    <source>
        <dbReference type="ARBA" id="ARBA00004889"/>
    </source>
</evidence>
<comment type="cofactor">
    <cofactor evidence="7">
        <name>Mg(2+)</name>
        <dbReference type="ChEBI" id="CHEBI:18420"/>
    </cofactor>
</comment>
<dbReference type="HAMAP" id="MF_01208">
    <property type="entry name" value="PyrE"/>
    <property type="match status" value="1"/>
</dbReference>
<feature type="binding site" description="in other chain" evidence="7">
    <location>
        <begin position="113"/>
        <end position="121"/>
    </location>
    <ligand>
        <name>5-phospho-alpha-D-ribose 1-diphosphate</name>
        <dbReference type="ChEBI" id="CHEBI:58017"/>
        <note>ligand shared between dimeric partners</note>
    </ligand>
</feature>
<dbReference type="Proteomes" id="UP001595783">
    <property type="component" value="Unassembled WGS sequence"/>
</dbReference>